<dbReference type="KEGG" id="tbi:Tbis_2034"/>
<dbReference type="AlphaFoldDB" id="D6Y1Z0"/>
<evidence type="ECO:0000259" key="1">
    <source>
        <dbReference type="Pfam" id="PF01814"/>
    </source>
</evidence>
<sequence length="216" mass="24420">MGNRPHRLDMTMMYAVHDALRREAEHIARLSARAGDDPWRVLRTAAGWEMFKAYLRVHHTTEDDVLWPAMHEALTERPDGLALLEVMEAEHAAIDPLLRGIDAALADRDRGPELLGGLTDALATLLHRHLKHEEDEALPLIDATLTEGHWRRFGDEHRTRIGADARRYLPWVLDGASPERVAAVLGRLPEELRAAYADEWRPAYARLDRWGAGVSA</sequence>
<dbReference type="eggNOG" id="COG3945">
    <property type="taxonomic scope" value="Bacteria"/>
</dbReference>
<dbReference type="HOGENOM" id="CLU_095990_1_0_11"/>
<dbReference type="InterPro" id="IPR012312">
    <property type="entry name" value="Hemerythrin-like"/>
</dbReference>
<name>D6Y1Z0_THEBD</name>
<accession>D6Y1Z0</accession>
<evidence type="ECO:0000313" key="2">
    <source>
        <dbReference type="EMBL" id="ADG88746.1"/>
    </source>
</evidence>
<protein>
    <submittedName>
        <fullName evidence="2">Hemerythrin HHE cation binding domain protein</fullName>
    </submittedName>
</protein>
<dbReference type="Pfam" id="PF01814">
    <property type="entry name" value="Hemerythrin"/>
    <property type="match status" value="1"/>
</dbReference>
<reference evidence="2 3" key="1">
    <citation type="submission" date="2010-01" db="EMBL/GenBank/DDBJ databases">
        <title>The complete genome of Thermobispora bispora DSM 43833.</title>
        <authorList>
            <consortium name="US DOE Joint Genome Institute (JGI-PGF)"/>
            <person name="Lucas S."/>
            <person name="Copeland A."/>
            <person name="Lapidus A."/>
            <person name="Glavina del Rio T."/>
            <person name="Dalin E."/>
            <person name="Tice H."/>
            <person name="Bruce D."/>
            <person name="Goodwin L."/>
            <person name="Pitluck S."/>
            <person name="Kyrpides N."/>
            <person name="Mavromatis K."/>
            <person name="Ivanova N."/>
            <person name="Mikhailova N."/>
            <person name="Chertkov O."/>
            <person name="Brettin T."/>
            <person name="Detter J.C."/>
            <person name="Han C."/>
            <person name="Larimer F."/>
            <person name="Land M."/>
            <person name="Hauser L."/>
            <person name="Markowitz V."/>
            <person name="Cheng J.-F."/>
            <person name="Hugenholtz P."/>
            <person name="Woyke T."/>
            <person name="Wu D."/>
            <person name="Jando M."/>
            <person name="Schneider S."/>
            <person name="Klenk H.-P."/>
            <person name="Eisen J.A."/>
        </authorList>
    </citation>
    <scope>NUCLEOTIDE SEQUENCE [LARGE SCALE GENOMIC DNA]</scope>
    <source>
        <strain evidence="3">ATCC 19993 / DSM 43833 / CBS 139.67 / JCM 10125 / KCTC 9307 / NBRC 14880 / R51</strain>
    </source>
</reference>
<keyword evidence="3" id="KW-1185">Reference proteome</keyword>
<dbReference type="Proteomes" id="UP000006640">
    <property type="component" value="Chromosome"/>
</dbReference>
<gene>
    <name evidence="2" type="ordered locus">Tbis_2034</name>
</gene>
<evidence type="ECO:0000313" key="3">
    <source>
        <dbReference type="Proteomes" id="UP000006640"/>
    </source>
</evidence>
<dbReference type="CDD" id="cd12108">
    <property type="entry name" value="Hr-like"/>
    <property type="match status" value="1"/>
</dbReference>
<dbReference type="OrthoDB" id="5197650at2"/>
<proteinExistence type="predicted"/>
<feature type="domain" description="Hemerythrin-like" evidence="1">
    <location>
        <begin position="12"/>
        <end position="141"/>
    </location>
</feature>
<dbReference type="STRING" id="469371.Tbis_2034"/>
<organism evidence="2 3">
    <name type="scientific">Thermobispora bispora (strain ATCC 19993 / DSM 43833 / CBS 139.67 / JCM 10125 / KCTC 9307 / NBRC 14880 / R51)</name>
    <dbReference type="NCBI Taxonomy" id="469371"/>
    <lineage>
        <taxon>Bacteria</taxon>
        <taxon>Bacillati</taxon>
        <taxon>Actinomycetota</taxon>
        <taxon>Actinomycetes</taxon>
        <taxon>Streptosporangiales</taxon>
        <taxon>Streptosporangiaceae</taxon>
        <taxon>Thermobispora</taxon>
    </lineage>
</organism>
<dbReference type="Gene3D" id="1.20.120.520">
    <property type="entry name" value="nmb1532 protein domain like"/>
    <property type="match status" value="1"/>
</dbReference>
<dbReference type="EMBL" id="CP001874">
    <property type="protein sequence ID" value="ADG88746.1"/>
    <property type="molecule type" value="Genomic_DNA"/>
</dbReference>
<dbReference type="RefSeq" id="WP_013132279.1">
    <property type="nucleotide sequence ID" value="NC_014165.1"/>
</dbReference>